<dbReference type="OrthoDB" id="200415at2759"/>
<keyword evidence="2" id="KW-0812">Transmembrane</keyword>
<dbReference type="PANTHER" id="PTHR14859:SF1">
    <property type="entry name" value="PGAP2-INTERACTING PROTEIN"/>
    <property type="match status" value="1"/>
</dbReference>
<accession>A0A9P3LXF1</accession>
<evidence type="ECO:0000313" key="5">
    <source>
        <dbReference type="Proteomes" id="UP000827284"/>
    </source>
</evidence>
<feature type="compositionally biased region" description="Basic and acidic residues" evidence="1">
    <location>
        <begin position="874"/>
        <end position="895"/>
    </location>
</feature>
<feature type="region of interest" description="Disordered" evidence="1">
    <location>
        <begin position="577"/>
        <end position="640"/>
    </location>
</feature>
<sequence>MQPKSRTVPSPRPGELLIYDCRPPPTWGASGAQESMATATTAAATASEVVDDDGHVDGSLLLSAGEASSSSPPTPTPARQVPTFTSGQIADSTENHASAPTIGEQRIRCLQWNIERNYKPDEILTTLTELNADILCIQEIDIGCRRSGHDRDHFLEICASQGLYGGFVPEFWELEDPARKDRDQGGGVHGNAILSRWPINGFRVLDHVHHAYEWERDGHKLNEPRLGRRFTIVADIQTPSGPLLCYCAHLEVFTGIVGRISALSDILADAELYSEKYPYQIIFGDLNTISHSIARLAKAISTDQYRVMSVGSHEAEWWDQNLWSWHVQDGEFNIALATGGWSWLRRIGVLGLGTGKHSSTDSAFWAADTRYSTWLKKLVEAGLDKVKKARQEQIAGDVFVNLENQHHYHPIGRLNKSSLSALESSLTQREEKDQEASVVATTGSSSGGRASTLSENSFQEMVDGSMILVDRSRSPSVITLDSSLLDRGDYSYIRSVNSTSTSSPTWSLPSTSSFMQYEHSGNESDGEDGEELPAEGRNHAEHSGDNADRHLRPNEHHRIRVASGEDGDAHRRNLREISSRGISSFPSTPSTPSPTLRLIPPTPKRRRSRILGEKTDFIGDGIEEGIEEEEESEDDQEEDRRGIVLQYDDDENDRSLAEKQRQWALEDEDDSALVREQQKQRIYTHQQNPYDHHTVHQHTHNNDGTTLRTFNDHHNDLHDHDLMIMPTADTVTISPRRPLDVHHDTFQEPQPPFLLSHFQSVADAGTQLQKEEAASLEFFASRRLWSGFTPLVLHQARNPGFYDPWDSGKDLTLHNPAFLGLLSAKLDYTLLKNLRCESRAMGNHDYSASDHKWLLVEVIFERDFLTTSTTAATTKDESESEEGKAEEKKEEKKEWAIPSKEQQYLWWRERRQQWGQPVQPLSPDRLQQQECAKGKSNGRHRKRQSPSSSSSSTASIVMATLTAVAAVGGYLWWTRGGK</sequence>
<keyword evidence="2" id="KW-1133">Transmembrane helix</keyword>
<evidence type="ECO:0000256" key="1">
    <source>
        <dbReference type="SAM" id="MobiDB-lite"/>
    </source>
</evidence>
<dbReference type="Proteomes" id="UP000827284">
    <property type="component" value="Unassembled WGS sequence"/>
</dbReference>
<feature type="region of interest" description="Disordered" evidence="1">
    <location>
        <begin position="916"/>
        <end position="954"/>
    </location>
</feature>
<gene>
    <name evidence="4" type="ORF">EMPS_06405</name>
</gene>
<feature type="compositionally biased region" description="Low complexity" evidence="1">
    <location>
        <begin position="58"/>
        <end position="71"/>
    </location>
</feature>
<feature type="compositionally biased region" description="Acidic residues" evidence="1">
    <location>
        <begin position="524"/>
        <end position="533"/>
    </location>
</feature>
<dbReference type="InterPro" id="IPR036691">
    <property type="entry name" value="Endo/exonu/phosph_ase_sf"/>
</dbReference>
<dbReference type="PANTHER" id="PTHR14859">
    <property type="entry name" value="CALCOFLUOR WHITE HYPERSENSITIVE PROTEIN PRECURSOR"/>
    <property type="match status" value="1"/>
</dbReference>
<feature type="compositionally biased region" description="Basic and acidic residues" evidence="1">
    <location>
        <begin position="534"/>
        <end position="554"/>
    </location>
</feature>
<dbReference type="Gene3D" id="3.60.10.10">
    <property type="entry name" value="Endonuclease/exonuclease/phosphatase"/>
    <property type="match status" value="1"/>
</dbReference>
<feature type="compositionally biased region" description="Low complexity" evidence="1">
    <location>
        <begin position="945"/>
        <end position="954"/>
    </location>
</feature>
<keyword evidence="2" id="KW-0472">Membrane</keyword>
<feature type="region of interest" description="Disordered" evidence="1">
    <location>
        <begin position="495"/>
        <end position="554"/>
    </location>
</feature>
<dbReference type="InterPro" id="IPR005135">
    <property type="entry name" value="Endo/exonuclease/phosphatase"/>
</dbReference>
<feature type="compositionally biased region" description="Acidic residues" evidence="1">
    <location>
        <begin position="621"/>
        <end position="637"/>
    </location>
</feature>
<feature type="domain" description="Endonuclease/exonuclease/phosphatase" evidence="3">
    <location>
        <begin position="110"/>
        <end position="316"/>
    </location>
</feature>
<feature type="region of interest" description="Disordered" evidence="1">
    <location>
        <begin position="1"/>
        <end position="80"/>
    </location>
</feature>
<dbReference type="Pfam" id="PF03372">
    <property type="entry name" value="Exo_endo_phos"/>
    <property type="match status" value="1"/>
</dbReference>
<evidence type="ECO:0000256" key="2">
    <source>
        <dbReference type="SAM" id="Phobius"/>
    </source>
</evidence>
<name>A0A9P3LXF1_9FUNG</name>
<feature type="transmembrane region" description="Helical" evidence="2">
    <location>
        <begin position="953"/>
        <end position="973"/>
    </location>
</feature>
<dbReference type="InterPro" id="IPR051916">
    <property type="entry name" value="GPI-anchor_lipid_remodeler"/>
</dbReference>
<proteinExistence type="predicted"/>
<protein>
    <recommendedName>
        <fullName evidence="3">Endonuclease/exonuclease/phosphatase domain-containing protein</fullName>
    </recommendedName>
</protein>
<feature type="compositionally biased region" description="Low complexity" evidence="1">
    <location>
        <begin position="498"/>
        <end position="513"/>
    </location>
</feature>
<evidence type="ECO:0000313" key="4">
    <source>
        <dbReference type="EMBL" id="GJJ74047.1"/>
    </source>
</evidence>
<dbReference type="AlphaFoldDB" id="A0A9P3LXF1"/>
<organism evidence="4 5">
    <name type="scientific">Entomortierella parvispora</name>
    <dbReference type="NCBI Taxonomy" id="205924"/>
    <lineage>
        <taxon>Eukaryota</taxon>
        <taxon>Fungi</taxon>
        <taxon>Fungi incertae sedis</taxon>
        <taxon>Mucoromycota</taxon>
        <taxon>Mortierellomycotina</taxon>
        <taxon>Mortierellomycetes</taxon>
        <taxon>Mortierellales</taxon>
        <taxon>Mortierellaceae</taxon>
        <taxon>Entomortierella</taxon>
    </lineage>
</organism>
<dbReference type="GO" id="GO:0006506">
    <property type="term" value="P:GPI anchor biosynthetic process"/>
    <property type="evidence" value="ECO:0007669"/>
    <property type="project" value="TreeGrafter"/>
</dbReference>
<keyword evidence="5" id="KW-1185">Reference proteome</keyword>
<dbReference type="EMBL" id="BQFW01000008">
    <property type="protein sequence ID" value="GJJ74047.1"/>
    <property type="molecule type" value="Genomic_DNA"/>
</dbReference>
<reference evidence="4" key="1">
    <citation type="submission" date="2021-11" db="EMBL/GenBank/DDBJ databases">
        <authorList>
            <person name="Herlambang A."/>
            <person name="Guo Y."/>
            <person name="Takashima Y."/>
            <person name="Nishizawa T."/>
        </authorList>
    </citation>
    <scope>NUCLEOTIDE SEQUENCE</scope>
    <source>
        <strain evidence="4">E1425</strain>
    </source>
</reference>
<dbReference type="GO" id="GO:0003824">
    <property type="term" value="F:catalytic activity"/>
    <property type="evidence" value="ECO:0007669"/>
    <property type="project" value="InterPro"/>
</dbReference>
<reference evidence="4" key="2">
    <citation type="journal article" date="2022" name="Microbiol. Resour. Announc.">
        <title>Whole-Genome Sequence of Entomortierella parvispora E1425, a Mucoromycotan Fungus Associated with Burkholderiaceae-Related Endosymbiotic Bacteria.</title>
        <authorList>
            <person name="Herlambang A."/>
            <person name="Guo Y."/>
            <person name="Takashima Y."/>
            <person name="Narisawa K."/>
            <person name="Ohta H."/>
            <person name="Nishizawa T."/>
        </authorList>
    </citation>
    <scope>NUCLEOTIDE SEQUENCE</scope>
    <source>
        <strain evidence="4">E1425</strain>
    </source>
</reference>
<dbReference type="SUPFAM" id="SSF56219">
    <property type="entry name" value="DNase I-like"/>
    <property type="match status" value="1"/>
</dbReference>
<feature type="region of interest" description="Disordered" evidence="1">
    <location>
        <begin position="429"/>
        <end position="457"/>
    </location>
</feature>
<feature type="region of interest" description="Disordered" evidence="1">
    <location>
        <begin position="871"/>
        <end position="895"/>
    </location>
</feature>
<evidence type="ECO:0000259" key="3">
    <source>
        <dbReference type="Pfam" id="PF03372"/>
    </source>
</evidence>
<comment type="caution">
    <text evidence="4">The sequence shown here is derived from an EMBL/GenBank/DDBJ whole genome shotgun (WGS) entry which is preliminary data.</text>
</comment>
<feature type="compositionally biased region" description="Low complexity" evidence="1">
    <location>
        <begin position="436"/>
        <end position="454"/>
    </location>
</feature>
<dbReference type="GO" id="GO:0016020">
    <property type="term" value="C:membrane"/>
    <property type="evidence" value="ECO:0007669"/>
    <property type="project" value="GOC"/>
</dbReference>
<feature type="compositionally biased region" description="Low complexity" evidence="1">
    <location>
        <begin position="37"/>
        <end position="46"/>
    </location>
</feature>
<feature type="compositionally biased region" description="Low complexity" evidence="1">
    <location>
        <begin position="582"/>
        <end position="599"/>
    </location>
</feature>